<accession>A0A562U9W2</accession>
<keyword evidence="1" id="KW-1133">Transmembrane helix</keyword>
<keyword evidence="1" id="KW-0472">Membrane</keyword>
<proteinExistence type="predicted"/>
<organism evidence="2 3">
    <name type="scientific">Mucilaginibacter frigoritolerans</name>
    <dbReference type="NCBI Taxonomy" id="652788"/>
    <lineage>
        <taxon>Bacteria</taxon>
        <taxon>Pseudomonadati</taxon>
        <taxon>Bacteroidota</taxon>
        <taxon>Sphingobacteriia</taxon>
        <taxon>Sphingobacteriales</taxon>
        <taxon>Sphingobacteriaceae</taxon>
        <taxon>Mucilaginibacter</taxon>
    </lineage>
</organism>
<evidence type="ECO:0000313" key="3">
    <source>
        <dbReference type="Proteomes" id="UP000317010"/>
    </source>
</evidence>
<feature type="transmembrane region" description="Helical" evidence="1">
    <location>
        <begin position="126"/>
        <end position="147"/>
    </location>
</feature>
<dbReference type="AlphaFoldDB" id="A0A562U9W2"/>
<gene>
    <name evidence="2" type="ORF">JN11_01311</name>
</gene>
<protein>
    <submittedName>
        <fullName evidence="2">Uncharacterized protein</fullName>
    </submittedName>
</protein>
<dbReference type="EMBL" id="VLLI01000003">
    <property type="protein sequence ID" value="TWJ02339.1"/>
    <property type="molecule type" value="Genomic_DNA"/>
</dbReference>
<evidence type="ECO:0000313" key="2">
    <source>
        <dbReference type="EMBL" id="TWJ02339.1"/>
    </source>
</evidence>
<keyword evidence="3" id="KW-1185">Reference proteome</keyword>
<feature type="transmembrane region" description="Helical" evidence="1">
    <location>
        <begin position="100"/>
        <end position="120"/>
    </location>
</feature>
<sequence>MAWTNKLNGKYSLETLNSKESIVNTLKERIDKAQKDKSWFSFEDVDYKNMRIDDYRIIIKRKPALVSFMPNPDNGFIIVHFNQINNEKMQVNAEIKPYKIGLWLAIGVLIPFSALQLLMMHGVYKYGLLIISWSLVLSVAYLGVLFFRYRLKMYLETVLADIGIKGDLIRERK</sequence>
<name>A0A562U9W2_9SPHI</name>
<dbReference type="RefSeq" id="WP_144910862.1">
    <property type="nucleotide sequence ID" value="NZ_VLLI01000003.1"/>
</dbReference>
<comment type="caution">
    <text evidence="2">The sequence shown here is derived from an EMBL/GenBank/DDBJ whole genome shotgun (WGS) entry which is preliminary data.</text>
</comment>
<evidence type="ECO:0000256" key="1">
    <source>
        <dbReference type="SAM" id="Phobius"/>
    </source>
</evidence>
<dbReference type="Proteomes" id="UP000317010">
    <property type="component" value="Unassembled WGS sequence"/>
</dbReference>
<keyword evidence="1" id="KW-0812">Transmembrane</keyword>
<reference evidence="2 3" key="1">
    <citation type="submission" date="2019-07" db="EMBL/GenBank/DDBJ databases">
        <title>Genomic Encyclopedia of Archaeal and Bacterial Type Strains, Phase II (KMG-II): from individual species to whole genera.</title>
        <authorList>
            <person name="Goeker M."/>
        </authorList>
    </citation>
    <scope>NUCLEOTIDE SEQUENCE [LARGE SCALE GENOMIC DNA]</scope>
    <source>
        <strain evidence="2 3">ATCC BAA-1854</strain>
    </source>
</reference>